<name>A0A7W8JBJ3_9BACT</name>
<dbReference type="GO" id="GO:0004671">
    <property type="term" value="F:protein C-terminal S-isoprenylcysteine carboxyl O-methyltransferase activity"/>
    <property type="evidence" value="ECO:0007669"/>
    <property type="project" value="InterPro"/>
</dbReference>
<evidence type="ECO:0000256" key="3">
    <source>
        <dbReference type="ARBA" id="ARBA00022989"/>
    </source>
</evidence>
<evidence type="ECO:0000256" key="4">
    <source>
        <dbReference type="ARBA" id="ARBA00023136"/>
    </source>
</evidence>
<dbReference type="Pfam" id="PF04140">
    <property type="entry name" value="ICMT"/>
    <property type="match status" value="1"/>
</dbReference>
<dbReference type="GO" id="GO:0016020">
    <property type="term" value="C:membrane"/>
    <property type="evidence" value="ECO:0007669"/>
    <property type="project" value="UniProtKB-SubCell"/>
</dbReference>
<evidence type="ECO:0000256" key="2">
    <source>
        <dbReference type="ARBA" id="ARBA00022692"/>
    </source>
</evidence>
<feature type="transmembrane region" description="Helical" evidence="5">
    <location>
        <begin position="44"/>
        <end position="60"/>
    </location>
</feature>
<dbReference type="Proteomes" id="UP000569092">
    <property type="component" value="Unassembled WGS sequence"/>
</dbReference>
<comment type="subcellular location">
    <subcellularLocation>
        <location evidence="1">Membrane</location>
        <topology evidence="1">Multi-pass membrane protein</topology>
    </subcellularLocation>
</comment>
<proteinExistence type="predicted"/>
<protein>
    <submittedName>
        <fullName evidence="6">Protein-S-isoprenylcysteine O-methyltransferase Ste14</fullName>
    </submittedName>
</protein>
<feature type="transmembrane region" description="Helical" evidence="5">
    <location>
        <begin position="6"/>
        <end position="24"/>
    </location>
</feature>
<dbReference type="PANTHER" id="PTHR12714:SF9">
    <property type="entry name" value="PROTEIN-S-ISOPRENYLCYSTEINE O-METHYLTRANSFERASE"/>
    <property type="match status" value="1"/>
</dbReference>
<keyword evidence="4 5" id="KW-0472">Membrane</keyword>
<evidence type="ECO:0000256" key="5">
    <source>
        <dbReference type="SAM" id="Phobius"/>
    </source>
</evidence>
<dbReference type="EMBL" id="JACHDZ010000004">
    <property type="protein sequence ID" value="MBB5344849.1"/>
    <property type="molecule type" value="Genomic_DNA"/>
</dbReference>
<evidence type="ECO:0000313" key="7">
    <source>
        <dbReference type="Proteomes" id="UP000569092"/>
    </source>
</evidence>
<sequence>MDVSALFRIFDLAWIFSEIALLLITRTRSGNPSADIQDRGSLRILWIVIFVAITLGSYYGETHPHTIDHGAPWVRATALTLLLLGLAIRWTAIITLGRSFSANVAIHATQTIHKTGLFRFVRHPSYSGLILIFAAIGLHTRNWLGLTIIFIPTTAALLYRIHVEESALRRAFGHEYEIYSKSTKCLIPGIY</sequence>
<reference evidence="6 7" key="1">
    <citation type="submission" date="2020-08" db="EMBL/GenBank/DDBJ databases">
        <title>Genomic Encyclopedia of Type Strains, Phase IV (KMG-V): Genome sequencing to study the core and pangenomes of soil and plant-associated prokaryotes.</title>
        <authorList>
            <person name="Whitman W."/>
        </authorList>
    </citation>
    <scope>NUCLEOTIDE SEQUENCE [LARGE SCALE GENOMIC DNA]</scope>
    <source>
        <strain evidence="6 7">M8US30</strain>
    </source>
</reference>
<feature type="transmembrane region" description="Helical" evidence="5">
    <location>
        <begin position="72"/>
        <end position="96"/>
    </location>
</feature>
<gene>
    <name evidence="6" type="ORF">HDF10_002835</name>
</gene>
<dbReference type="Gene3D" id="1.20.120.1630">
    <property type="match status" value="1"/>
</dbReference>
<dbReference type="GO" id="GO:0032259">
    <property type="term" value="P:methylation"/>
    <property type="evidence" value="ECO:0007669"/>
    <property type="project" value="UniProtKB-KW"/>
</dbReference>
<organism evidence="6 7">
    <name type="scientific">Tunturiibacter lichenicola</name>
    <dbReference type="NCBI Taxonomy" id="2051959"/>
    <lineage>
        <taxon>Bacteria</taxon>
        <taxon>Pseudomonadati</taxon>
        <taxon>Acidobacteriota</taxon>
        <taxon>Terriglobia</taxon>
        <taxon>Terriglobales</taxon>
        <taxon>Acidobacteriaceae</taxon>
        <taxon>Tunturiibacter</taxon>
    </lineage>
</organism>
<keyword evidence="3 5" id="KW-1133">Transmembrane helix</keyword>
<feature type="transmembrane region" description="Helical" evidence="5">
    <location>
        <begin position="117"/>
        <end position="137"/>
    </location>
</feature>
<evidence type="ECO:0000256" key="1">
    <source>
        <dbReference type="ARBA" id="ARBA00004141"/>
    </source>
</evidence>
<comment type="caution">
    <text evidence="6">The sequence shown here is derived from an EMBL/GenBank/DDBJ whole genome shotgun (WGS) entry which is preliminary data.</text>
</comment>
<keyword evidence="2 5" id="KW-0812">Transmembrane</keyword>
<feature type="transmembrane region" description="Helical" evidence="5">
    <location>
        <begin position="143"/>
        <end position="161"/>
    </location>
</feature>
<dbReference type="PANTHER" id="PTHR12714">
    <property type="entry name" value="PROTEIN-S ISOPRENYLCYSTEINE O-METHYLTRANSFERASE"/>
    <property type="match status" value="1"/>
</dbReference>
<accession>A0A7W8JBJ3</accession>
<dbReference type="AlphaFoldDB" id="A0A7W8JBJ3"/>
<evidence type="ECO:0000313" key="6">
    <source>
        <dbReference type="EMBL" id="MBB5344849.1"/>
    </source>
</evidence>
<dbReference type="InterPro" id="IPR007269">
    <property type="entry name" value="ICMT_MeTrfase"/>
</dbReference>